<dbReference type="EMBL" id="JBBPBN010000045">
    <property type="protein sequence ID" value="KAK8995730.1"/>
    <property type="molecule type" value="Genomic_DNA"/>
</dbReference>
<keyword evidence="6" id="KW-0175">Coiled coil</keyword>
<dbReference type="Proteomes" id="UP001396334">
    <property type="component" value="Unassembled WGS sequence"/>
</dbReference>
<proteinExistence type="inferred from homology"/>
<evidence type="ECO:0000313" key="8">
    <source>
        <dbReference type="EMBL" id="KAK8995730.1"/>
    </source>
</evidence>
<keyword evidence="9" id="KW-1185">Reference proteome</keyword>
<evidence type="ECO:0000256" key="5">
    <source>
        <dbReference type="RuleBase" id="RU364012"/>
    </source>
</evidence>
<dbReference type="PANTHER" id="PTHR31791:SF41">
    <property type="entry name" value="FRIGIDA-LIKE PROTEIN"/>
    <property type="match status" value="1"/>
</dbReference>
<gene>
    <name evidence="8" type="ORF">V6N11_075989</name>
</gene>
<feature type="region of interest" description="Disordered" evidence="7">
    <location>
        <begin position="130"/>
        <end position="153"/>
    </location>
</feature>
<reference evidence="8 9" key="1">
    <citation type="journal article" date="2024" name="G3 (Bethesda)">
        <title>Genome assembly of Hibiscus sabdariffa L. provides insights into metabolisms of medicinal natural products.</title>
        <authorList>
            <person name="Kim T."/>
        </authorList>
    </citation>
    <scope>NUCLEOTIDE SEQUENCE [LARGE SCALE GENOMIC DNA]</scope>
    <source>
        <strain evidence="8">TK-2024</strain>
        <tissue evidence="8">Old leaves</tissue>
    </source>
</reference>
<evidence type="ECO:0000256" key="4">
    <source>
        <dbReference type="ARBA" id="ARBA00023089"/>
    </source>
</evidence>
<comment type="similarity">
    <text evidence="1 5">Belongs to the Frigida family.</text>
</comment>
<feature type="region of interest" description="Disordered" evidence="7">
    <location>
        <begin position="444"/>
        <end position="489"/>
    </location>
</feature>
<dbReference type="Pfam" id="PF07899">
    <property type="entry name" value="Frigida"/>
    <property type="match status" value="1"/>
</dbReference>
<dbReference type="InterPro" id="IPR012474">
    <property type="entry name" value="Frigida"/>
</dbReference>
<keyword evidence="3 5" id="KW-0221">Differentiation</keyword>
<feature type="compositionally biased region" description="Polar residues" evidence="7">
    <location>
        <begin position="538"/>
        <end position="563"/>
    </location>
</feature>
<feature type="region of interest" description="Disordered" evidence="7">
    <location>
        <begin position="526"/>
        <end position="576"/>
    </location>
</feature>
<keyword evidence="4 5" id="KW-0287">Flowering</keyword>
<accession>A0ABR2Q5J7</accession>
<evidence type="ECO:0000313" key="9">
    <source>
        <dbReference type="Proteomes" id="UP001396334"/>
    </source>
</evidence>
<feature type="coiled-coil region" evidence="6">
    <location>
        <begin position="47"/>
        <end position="114"/>
    </location>
</feature>
<evidence type="ECO:0000256" key="1">
    <source>
        <dbReference type="ARBA" id="ARBA00008956"/>
    </source>
</evidence>
<evidence type="ECO:0000256" key="6">
    <source>
        <dbReference type="SAM" id="Coils"/>
    </source>
</evidence>
<feature type="compositionally biased region" description="Basic and acidic residues" evidence="7">
    <location>
        <begin position="444"/>
        <end position="458"/>
    </location>
</feature>
<evidence type="ECO:0000256" key="3">
    <source>
        <dbReference type="ARBA" id="ARBA00022782"/>
    </source>
</evidence>
<sequence>MASTGQHVETGVASSLIEQLYKAVFELEACTDASKDKVQWTEIEQHFRNLDMTLKKKSEELEAKEKEYKEKETNTHALIAEEEAAVAAKELDFLDRVQELKDAAVAAIADARANFQATYVDPLDAGFNKDTKVSSPIDDRNSPDEDLPHRTGENTENVATVVKPRPELTQFCERMDAKGLLNFVMENQKNISGICQELSFALESASEPARLVLDSLQGFYPPDETTQTADAALQGMHKSRVVLIEAMADFLARKDPGADHLLNPETKQQAKAIAYEWKLELSSAGNAVANGKSLEVEAFLQLIATFRIVSEFDEEELCKLVVVVSHRRQAPVLCRSIGLTHKMPVVVQLLINSGRQIDAVRLIHAFQLTETFPTVPLLKTYLKDLRRNSQGKGGHSGGAAGPQVDFNGLELAALRAVISCVHDYGLEADYPLDPLEKRLAQLEKSKADNKKRPGDFSKRHSSKRLRPNAGFKGLRKPPRRQATPIYTESPAYVGLAQRYPRAGPNPYNFQVPTQPAYASQANDQRSYFYPQNDRGPASSYNATTSTYGNYGSSGLQPSNQPYMYSSGAKVHYTDSS</sequence>
<evidence type="ECO:0000256" key="7">
    <source>
        <dbReference type="SAM" id="MobiDB-lite"/>
    </source>
</evidence>
<organism evidence="8 9">
    <name type="scientific">Hibiscus sabdariffa</name>
    <name type="common">roselle</name>
    <dbReference type="NCBI Taxonomy" id="183260"/>
    <lineage>
        <taxon>Eukaryota</taxon>
        <taxon>Viridiplantae</taxon>
        <taxon>Streptophyta</taxon>
        <taxon>Embryophyta</taxon>
        <taxon>Tracheophyta</taxon>
        <taxon>Spermatophyta</taxon>
        <taxon>Magnoliopsida</taxon>
        <taxon>eudicotyledons</taxon>
        <taxon>Gunneridae</taxon>
        <taxon>Pentapetalae</taxon>
        <taxon>rosids</taxon>
        <taxon>malvids</taxon>
        <taxon>Malvales</taxon>
        <taxon>Malvaceae</taxon>
        <taxon>Malvoideae</taxon>
        <taxon>Hibiscus</taxon>
    </lineage>
</organism>
<name>A0ABR2Q5J7_9ROSI</name>
<protein>
    <recommendedName>
        <fullName evidence="5">FRIGIDA-like protein</fullName>
    </recommendedName>
</protein>
<dbReference type="PANTHER" id="PTHR31791">
    <property type="entry name" value="FRIGIDA-LIKE PROTEIN 3-RELATED"/>
    <property type="match status" value="1"/>
</dbReference>
<keyword evidence="2 5" id="KW-0217">Developmental protein</keyword>
<evidence type="ECO:0000256" key="2">
    <source>
        <dbReference type="ARBA" id="ARBA00022473"/>
    </source>
</evidence>
<comment type="caution">
    <text evidence="8">The sequence shown here is derived from an EMBL/GenBank/DDBJ whole genome shotgun (WGS) entry which is preliminary data.</text>
</comment>